<keyword evidence="1" id="KW-0808">Transferase</keyword>
<gene>
    <name evidence="1" type="ORF">Aple_060810</name>
</gene>
<dbReference type="RefSeq" id="WP_155348094.1">
    <property type="nucleotide sequence ID" value="NZ_BAAAHM010000031.1"/>
</dbReference>
<name>A0A5M3XQ95_9ACTN</name>
<evidence type="ECO:0000313" key="1">
    <source>
        <dbReference type="EMBL" id="GES23182.1"/>
    </source>
</evidence>
<dbReference type="OrthoDB" id="9777890at2"/>
<dbReference type="PANTHER" id="PTHR36451:SF1">
    <property type="entry name" value="OMEGA-HYDROXY-BETA-DIHYDROMENAQUINONE-9 SULFOTRANSFERASE STF3"/>
    <property type="match status" value="1"/>
</dbReference>
<keyword evidence="2" id="KW-1185">Reference proteome</keyword>
<accession>A0A5M3XQ95</accession>
<dbReference type="Gene3D" id="3.40.50.300">
    <property type="entry name" value="P-loop containing nucleotide triphosphate hydrolases"/>
    <property type="match status" value="1"/>
</dbReference>
<comment type="caution">
    <text evidence="1">The sequence shown here is derived from an EMBL/GenBank/DDBJ whole genome shotgun (WGS) entry which is preliminary data.</text>
</comment>
<dbReference type="Pfam" id="PF13469">
    <property type="entry name" value="Sulfotransfer_3"/>
    <property type="match status" value="1"/>
</dbReference>
<dbReference type="InterPro" id="IPR027417">
    <property type="entry name" value="P-loop_NTPase"/>
</dbReference>
<sequence length="422" mass="48509">MLKGIPRPRRADLTERALAFQNPRLPIPLRLAAWLPFARMWWPLDASALKAKARRRTRLTDFGALAPLDVPLELLCRTLDEDAELHALGRLSTHYALLVALSNRLRLEDLARRRPQIFERPVTGPIVIAGLQRSGTTFLQRLLARDPGLRSIPFWEALNPMPFAEPIQAPDPRMKAGARVLKFIRWNAPEMDDRRNEAPDEELVPLAMGFSSMFFETISPLPGYLPWYVTTDHTAGYAYLRRALQVMQWIRPAGERWLLKSPQHLEQFGPLTATFPDGTFVQTHRDPVRSVLSLSATMSYASRQNYHHPDPHLIGRHVTDLTERLLRASVRDRARADRRFVDVHFAQLNADPMATVRRIYAATGTELTEETERLMTVWYPRHRRGRHGVHSYEAADFGLSVPALRERFAFYYDHFGVPREGH</sequence>
<reference evidence="1 2" key="1">
    <citation type="submission" date="2019-10" db="EMBL/GenBank/DDBJ databases">
        <title>Whole genome shotgun sequence of Acrocarpospora pleiomorpha NBRC 16267.</title>
        <authorList>
            <person name="Ichikawa N."/>
            <person name="Kimura A."/>
            <person name="Kitahashi Y."/>
            <person name="Komaki H."/>
            <person name="Oguchi A."/>
        </authorList>
    </citation>
    <scope>NUCLEOTIDE SEQUENCE [LARGE SCALE GENOMIC DNA]</scope>
    <source>
        <strain evidence="1 2">NBRC 16267</strain>
    </source>
</reference>
<dbReference type="GO" id="GO:0016740">
    <property type="term" value="F:transferase activity"/>
    <property type="evidence" value="ECO:0007669"/>
    <property type="project" value="UniProtKB-KW"/>
</dbReference>
<dbReference type="AlphaFoldDB" id="A0A5M3XQ95"/>
<proteinExistence type="predicted"/>
<dbReference type="EMBL" id="BLAF01000039">
    <property type="protein sequence ID" value="GES23182.1"/>
    <property type="molecule type" value="Genomic_DNA"/>
</dbReference>
<dbReference type="Proteomes" id="UP000377595">
    <property type="component" value="Unassembled WGS sequence"/>
</dbReference>
<dbReference type="PANTHER" id="PTHR36451">
    <property type="entry name" value="PAPS-DEPENDENT SULFOTRANSFERASE STF3"/>
    <property type="match status" value="1"/>
</dbReference>
<organism evidence="1 2">
    <name type="scientific">Acrocarpospora pleiomorpha</name>
    <dbReference type="NCBI Taxonomy" id="90975"/>
    <lineage>
        <taxon>Bacteria</taxon>
        <taxon>Bacillati</taxon>
        <taxon>Actinomycetota</taxon>
        <taxon>Actinomycetes</taxon>
        <taxon>Streptosporangiales</taxon>
        <taxon>Streptosporangiaceae</taxon>
        <taxon>Acrocarpospora</taxon>
    </lineage>
</organism>
<dbReference type="SUPFAM" id="SSF52540">
    <property type="entry name" value="P-loop containing nucleoside triphosphate hydrolases"/>
    <property type="match status" value="1"/>
</dbReference>
<protein>
    <submittedName>
        <fullName evidence="1">Putative sulfotransferase</fullName>
    </submittedName>
</protein>
<dbReference type="InterPro" id="IPR052736">
    <property type="entry name" value="Stf3_sulfotransferase"/>
</dbReference>
<evidence type="ECO:0000313" key="2">
    <source>
        <dbReference type="Proteomes" id="UP000377595"/>
    </source>
</evidence>